<keyword evidence="8" id="KW-0408">Iron</keyword>
<dbReference type="PANTHER" id="PTHR42917">
    <property type="entry name" value="2,4-DIENOYL-COA REDUCTASE"/>
    <property type="match status" value="1"/>
</dbReference>
<dbReference type="Pfam" id="PF07992">
    <property type="entry name" value="Pyr_redox_2"/>
    <property type="match status" value="1"/>
</dbReference>
<dbReference type="InterPro" id="IPR023753">
    <property type="entry name" value="FAD/NAD-binding_dom"/>
</dbReference>
<evidence type="ECO:0000256" key="4">
    <source>
        <dbReference type="ARBA" id="ARBA00022630"/>
    </source>
</evidence>
<dbReference type="InterPro" id="IPR036188">
    <property type="entry name" value="FAD/NAD-bd_sf"/>
</dbReference>
<dbReference type="InterPro" id="IPR013785">
    <property type="entry name" value="Aldolase_TIM"/>
</dbReference>
<evidence type="ECO:0008006" key="13">
    <source>
        <dbReference type="Google" id="ProtNLM"/>
    </source>
</evidence>
<accession>A0A381W7W0</accession>
<dbReference type="GO" id="GO:0008670">
    <property type="term" value="F:2,4-dienoyl-CoA reductase (NADPH) activity"/>
    <property type="evidence" value="ECO:0007669"/>
    <property type="project" value="TreeGrafter"/>
</dbReference>
<dbReference type="PRINTS" id="PR00411">
    <property type="entry name" value="PNDRDTASEI"/>
</dbReference>
<evidence type="ECO:0000256" key="3">
    <source>
        <dbReference type="ARBA" id="ARBA00011048"/>
    </source>
</evidence>
<dbReference type="Gene3D" id="3.40.50.720">
    <property type="entry name" value="NAD(P)-binding Rossmann-like Domain"/>
    <property type="match status" value="1"/>
</dbReference>
<evidence type="ECO:0000313" key="12">
    <source>
        <dbReference type="EMBL" id="SVA48003.1"/>
    </source>
</evidence>
<keyword evidence="6" id="KW-0479">Metal-binding</keyword>
<dbReference type="SUPFAM" id="SSF51395">
    <property type="entry name" value="FMN-linked oxidoreductases"/>
    <property type="match status" value="1"/>
</dbReference>
<dbReference type="InterPro" id="IPR051793">
    <property type="entry name" value="NADH:flavin_oxidoreductase"/>
</dbReference>
<keyword evidence="7" id="KW-0560">Oxidoreductase</keyword>
<name>A0A381W7W0_9ZZZZ</name>
<comment type="similarity">
    <text evidence="3">In the N-terminal section; belongs to the NADH:flavin oxidoreductase/NADH oxidase family.</text>
</comment>
<keyword evidence="4" id="KW-0285">Flavoprotein</keyword>
<reference evidence="12" key="1">
    <citation type="submission" date="2018-05" db="EMBL/GenBank/DDBJ databases">
        <authorList>
            <person name="Lanie J.A."/>
            <person name="Ng W.-L."/>
            <person name="Kazmierczak K.M."/>
            <person name="Andrzejewski T.M."/>
            <person name="Davidsen T.M."/>
            <person name="Wayne K.J."/>
            <person name="Tettelin H."/>
            <person name="Glass J.I."/>
            <person name="Rusch D."/>
            <person name="Podicherti R."/>
            <person name="Tsui H.-C.T."/>
            <person name="Winkler M.E."/>
        </authorList>
    </citation>
    <scope>NUCLEOTIDE SEQUENCE</scope>
</reference>
<keyword evidence="5" id="KW-0288">FMN</keyword>
<evidence type="ECO:0000256" key="2">
    <source>
        <dbReference type="ARBA" id="ARBA00001966"/>
    </source>
</evidence>
<dbReference type="AlphaFoldDB" id="A0A381W7W0"/>
<dbReference type="Pfam" id="PF00724">
    <property type="entry name" value="Oxidored_FMN"/>
    <property type="match status" value="1"/>
</dbReference>
<sequence>MTVKNRIFIPGHNTALSDKGLVSDEMIAYHEARAEAGVGLITMEVSTVHPSYMPYGRLSVVADSCIPGLQRMAEMGARHDCRVIGQLFHPGRVAGASEDGSQMVSYAPSEVPDEYYKNIPMPLSTSQIWDIIDHYGTGAARMAEGGLDGIELVSSMGYLISQFLNPRLNKRTDEFGGSVENRLRFLREVINACRERAGDDITLGIRISSDEMDGEGLSPGETMEALKAVETDGQIDYFNIIGGTTASYTGWLDIIPHMVRPSAYLAPLAEEIKAAVLLPVMIAGRINQPQEAERIIANGQADLVGIVRGHIADPEFVRKAREGRAEDIRACIGCNQACIGHRLKGFPISCIQHPETGRELGYYHKPKAGQPKKVMVVGGGPGGMKAALTARQRGHDVTLYEKEPRLGGQALLAQLLPDRAEFGGIVTNLARELAVHEVPVRTSVKVTPEMVARENPDAIILATGALPQLPELEGSEESHVVDSWSVIRGEANVGHSVVVWDWRSDWVGLGLAQMLAQNGCRVRLAVNGIVPGERIPSMVRDYAVGELHKLGVEMVPYVRLFGAESGSVYFHHVTSGEPVILDKVDTLVSHHAPRRCSELADALDPHTEHVTMIGDCLSPRTAEEAVLEGLKVAMAL</sequence>
<feature type="domain" description="NADH:flavin oxidoreductase/NADH oxidase N-terminal" evidence="10">
    <location>
        <begin position="1"/>
        <end position="326"/>
    </location>
</feature>
<evidence type="ECO:0000256" key="6">
    <source>
        <dbReference type="ARBA" id="ARBA00022723"/>
    </source>
</evidence>
<dbReference type="GO" id="GO:0046872">
    <property type="term" value="F:metal ion binding"/>
    <property type="evidence" value="ECO:0007669"/>
    <property type="project" value="UniProtKB-KW"/>
</dbReference>
<evidence type="ECO:0000256" key="9">
    <source>
        <dbReference type="ARBA" id="ARBA00023014"/>
    </source>
</evidence>
<protein>
    <recommendedName>
        <fullName evidence="13">NADH:flavin oxidoreductase/NADH oxidase N-terminal domain-containing protein</fullName>
    </recommendedName>
</protein>
<dbReference type="PANTHER" id="PTHR42917:SF2">
    <property type="entry name" value="2,4-DIENOYL-COA REDUCTASE [(2E)-ENOYL-COA-PRODUCING]"/>
    <property type="match status" value="1"/>
</dbReference>
<evidence type="ECO:0000259" key="11">
    <source>
        <dbReference type="Pfam" id="PF07992"/>
    </source>
</evidence>
<dbReference type="EMBL" id="UINC01010822">
    <property type="protein sequence ID" value="SVA48003.1"/>
    <property type="molecule type" value="Genomic_DNA"/>
</dbReference>
<gene>
    <name evidence="12" type="ORF">METZ01_LOCUS100857</name>
</gene>
<evidence type="ECO:0000256" key="5">
    <source>
        <dbReference type="ARBA" id="ARBA00022643"/>
    </source>
</evidence>
<dbReference type="Gene3D" id="3.20.20.70">
    <property type="entry name" value="Aldolase class I"/>
    <property type="match status" value="1"/>
</dbReference>
<feature type="domain" description="FAD/NAD(P)-binding" evidence="11">
    <location>
        <begin position="372"/>
        <end position="556"/>
    </location>
</feature>
<evidence type="ECO:0000256" key="8">
    <source>
        <dbReference type="ARBA" id="ARBA00023004"/>
    </source>
</evidence>
<evidence type="ECO:0000256" key="7">
    <source>
        <dbReference type="ARBA" id="ARBA00023002"/>
    </source>
</evidence>
<dbReference type="Gene3D" id="3.50.50.60">
    <property type="entry name" value="FAD/NAD(P)-binding domain"/>
    <property type="match status" value="1"/>
</dbReference>
<organism evidence="12">
    <name type="scientific">marine metagenome</name>
    <dbReference type="NCBI Taxonomy" id="408172"/>
    <lineage>
        <taxon>unclassified sequences</taxon>
        <taxon>metagenomes</taxon>
        <taxon>ecological metagenomes</taxon>
    </lineage>
</organism>
<dbReference type="SUPFAM" id="SSF51905">
    <property type="entry name" value="FAD/NAD(P)-binding domain"/>
    <property type="match status" value="1"/>
</dbReference>
<dbReference type="GO" id="GO:0010181">
    <property type="term" value="F:FMN binding"/>
    <property type="evidence" value="ECO:0007669"/>
    <property type="project" value="InterPro"/>
</dbReference>
<evidence type="ECO:0000259" key="10">
    <source>
        <dbReference type="Pfam" id="PF00724"/>
    </source>
</evidence>
<dbReference type="PRINTS" id="PR00368">
    <property type="entry name" value="FADPNR"/>
</dbReference>
<dbReference type="InterPro" id="IPR001155">
    <property type="entry name" value="OxRdtase_FMN_N"/>
</dbReference>
<keyword evidence="9" id="KW-0411">Iron-sulfur</keyword>
<comment type="cofactor">
    <cofactor evidence="1">
        <name>FMN</name>
        <dbReference type="ChEBI" id="CHEBI:58210"/>
    </cofactor>
</comment>
<comment type="cofactor">
    <cofactor evidence="2">
        <name>[4Fe-4S] cluster</name>
        <dbReference type="ChEBI" id="CHEBI:49883"/>
    </cofactor>
</comment>
<dbReference type="GO" id="GO:0033543">
    <property type="term" value="P:fatty acid beta-oxidation, unsaturated, even number, reductase/isomerase pathway"/>
    <property type="evidence" value="ECO:0007669"/>
    <property type="project" value="TreeGrafter"/>
</dbReference>
<evidence type="ECO:0000256" key="1">
    <source>
        <dbReference type="ARBA" id="ARBA00001917"/>
    </source>
</evidence>
<dbReference type="GO" id="GO:0051536">
    <property type="term" value="F:iron-sulfur cluster binding"/>
    <property type="evidence" value="ECO:0007669"/>
    <property type="project" value="UniProtKB-KW"/>
</dbReference>
<proteinExistence type="inferred from homology"/>